<gene>
    <name evidence="1" type="ORF">SAMN05444420_102498</name>
</gene>
<accession>A0A1H2UFX9</accession>
<protein>
    <submittedName>
        <fullName evidence="1">Uncharacterized protein</fullName>
    </submittedName>
</protein>
<dbReference type="AlphaFoldDB" id="A0A1H2UFX9"/>
<comment type="caution">
    <text evidence="1">The sequence shown here is derived from an EMBL/GenBank/DDBJ whole genome shotgun (WGS) entry which is preliminary data.</text>
</comment>
<dbReference type="EMBL" id="FNND01000002">
    <property type="protein sequence ID" value="SDW54469.1"/>
    <property type="molecule type" value="Genomic_DNA"/>
</dbReference>
<organism evidence="1 2">
    <name type="scientific">Capnocytophaga granulosa</name>
    <dbReference type="NCBI Taxonomy" id="45242"/>
    <lineage>
        <taxon>Bacteria</taxon>
        <taxon>Pseudomonadati</taxon>
        <taxon>Bacteroidota</taxon>
        <taxon>Flavobacteriia</taxon>
        <taxon>Flavobacteriales</taxon>
        <taxon>Flavobacteriaceae</taxon>
        <taxon>Capnocytophaga</taxon>
    </lineage>
</organism>
<evidence type="ECO:0000313" key="1">
    <source>
        <dbReference type="EMBL" id="SDW54469.1"/>
    </source>
</evidence>
<keyword evidence="2" id="KW-1185">Reference proteome</keyword>
<evidence type="ECO:0000313" key="2">
    <source>
        <dbReference type="Proteomes" id="UP000182771"/>
    </source>
</evidence>
<proteinExistence type="predicted"/>
<dbReference type="Proteomes" id="UP000182771">
    <property type="component" value="Unassembled WGS sequence"/>
</dbReference>
<sequence>MRKPTLLKGLAFVFLFFFLNFAPLKQQPFDGQSN</sequence>
<reference evidence="1 2" key="1">
    <citation type="submission" date="2016-10" db="EMBL/GenBank/DDBJ databases">
        <authorList>
            <person name="Varghese N."/>
            <person name="Submissions S."/>
        </authorList>
    </citation>
    <scope>NUCLEOTIDE SEQUENCE [LARGE SCALE GENOMIC DNA]</scope>
    <source>
        <strain evidence="1 2">DSM 11449</strain>
    </source>
</reference>
<name>A0A1H2UFX9_9FLAO</name>